<gene>
    <name evidence="4" type="primary">fadB</name>
    <name evidence="4" type="ORF">GCM10007425_08400</name>
</gene>
<dbReference type="CDD" id="cd06558">
    <property type="entry name" value="crotonase-like"/>
    <property type="match status" value="1"/>
</dbReference>
<dbReference type="Gene3D" id="1.10.12.10">
    <property type="entry name" value="Lyase 2-enoyl-coa Hydratase, Chain A, domain 2"/>
    <property type="match status" value="1"/>
</dbReference>
<name>A0A917G0H0_9BACI</name>
<dbReference type="AlphaFoldDB" id="A0A917G0H0"/>
<evidence type="ECO:0000256" key="2">
    <source>
        <dbReference type="ARBA" id="ARBA00023239"/>
    </source>
</evidence>
<dbReference type="GO" id="GO:0016836">
    <property type="term" value="F:hydro-lyase activity"/>
    <property type="evidence" value="ECO:0007669"/>
    <property type="project" value="UniProtKB-ARBA"/>
</dbReference>
<dbReference type="Proteomes" id="UP000616608">
    <property type="component" value="Unassembled WGS sequence"/>
</dbReference>
<dbReference type="InterPro" id="IPR029045">
    <property type="entry name" value="ClpP/crotonase-like_dom_sf"/>
</dbReference>
<dbReference type="InterPro" id="IPR001753">
    <property type="entry name" value="Enoyl-CoA_hydra/iso"/>
</dbReference>
<dbReference type="FunFam" id="1.10.12.10:FF:000001">
    <property type="entry name" value="Probable enoyl-CoA hydratase, mitochondrial"/>
    <property type="match status" value="1"/>
</dbReference>
<dbReference type="FunFam" id="3.90.226.10:FF:000009">
    <property type="entry name" value="Carnitinyl-CoA dehydratase"/>
    <property type="match status" value="1"/>
</dbReference>
<evidence type="ECO:0000256" key="1">
    <source>
        <dbReference type="ARBA" id="ARBA00005254"/>
    </source>
</evidence>
<dbReference type="PANTHER" id="PTHR11941">
    <property type="entry name" value="ENOYL-COA HYDRATASE-RELATED"/>
    <property type="match status" value="1"/>
</dbReference>
<dbReference type="Gene3D" id="3.90.226.10">
    <property type="entry name" value="2-enoyl-CoA Hydratase, Chain A, domain 1"/>
    <property type="match status" value="1"/>
</dbReference>
<protein>
    <submittedName>
        <fullName evidence="4">Enoyl-CoA hydratase</fullName>
    </submittedName>
</protein>
<dbReference type="PANTHER" id="PTHR11941:SF175">
    <property type="entry name" value="ENOYL-COA HYDRATASE-RELATED"/>
    <property type="match status" value="1"/>
</dbReference>
<dbReference type="GO" id="GO:0006635">
    <property type="term" value="P:fatty acid beta-oxidation"/>
    <property type="evidence" value="ECO:0007669"/>
    <property type="project" value="TreeGrafter"/>
</dbReference>
<dbReference type="Pfam" id="PF00378">
    <property type="entry name" value="ECH_1"/>
    <property type="match status" value="1"/>
</dbReference>
<evidence type="ECO:0000313" key="5">
    <source>
        <dbReference type="Proteomes" id="UP000616608"/>
    </source>
</evidence>
<reference evidence="4" key="2">
    <citation type="submission" date="2020-09" db="EMBL/GenBank/DDBJ databases">
        <authorList>
            <person name="Sun Q."/>
            <person name="Zhou Y."/>
        </authorList>
    </citation>
    <scope>NUCLEOTIDE SEQUENCE</scope>
    <source>
        <strain evidence="4">CGMCC 1.15760</strain>
    </source>
</reference>
<keyword evidence="5" id="KW-1185">Reference proteome</keyword>
<dbReference type="PROSITE" id="PS00166">
    <property type="entry name" value="ENOYL_COA_HYDRATASE"/>
    <property type="match status" value="1"/>
</dbReference>
<dbReference type="EMBL" id="BMJT01000002">
    <property type="protein sequence ID" value="GGG16381.1"/>
    <property type="molecule type" value="Genomic_DNA"/>
</dbReference>
<proteinExistence type="inferred from homology"/>
<reference evidence="4" key="1">
    <citation type="journal article" date="2014" name="Int. J. Syst. Evol. Microbiol.">
        <title>Complete genome sequence of Corynebacterium casei LMG S-19264T (=DSM 44701T), isolated from a smear-ripened cheese.</title>
        <authorList>
            <consortium name="US DOE Joint Genome Institute (JGI-PGF)"/>
            <person name="Walter F."/>
            <person name="Albersmeier A."/>
            <person name="Kalinowski J."/>
            <person name="Ruckert C."/>
        </authorList>
    </citation>
    <scope>NUCLEOTIDE SEQUENCE</scope>
    <source>
        <strain evidence="4">CGMCC 1.15760</strain>
    </source>
</reference>
<dbReference type="InterPro" id="IPR018376">
    <property type="entry name" value="Enoyl-CoA_hyd/isom_CS"/>
</dbReference>
<organism evidence="4 5">
    <name type="scientific">Lysinibacillus alkalisoli</name>
    <dbReference type="NCBI Taxonomy" id="1911548"/>
    <lineage>
        <taxon>Bacteria</taxon>
        <taxon>Bacillati</taxon>
        <taxon>Bacillota</taxon>
        <taxon>Bacilli</taxon>
        <taxon>Bacillales</taxon>
        <taxon>Bacillaceae</taxon>
        <taxon>Lysinibacillus</taxon>
    </lineage>
</organism>
<accession>A0A917G0H0</accession>
<comment type="caution">
    <text evidence="4">The sequence shown here is derived from an EMBL/GenBank/DDBJ whole genome shotgun (WGS) entry which is preliminary data.</text>
</comment>
<keyword evidence="2" id="KW-0456">Lyase</keyword>
<dbReference type="InterPro" id="IPR014748">
    <property type="entry name" value="Enoyl-CoA_hydra_C"/>
</dbReference>
<dbReference type="SUPFAM" id="SSF52096">
    <property type="entry name" value="ClpP/crotonase"/>
    <property type="match status" value="1"/>
</dbReference>
<evidence type="ECO:0000256" key="3">
    <source>
        <dbReference type="RuleBase" id="RU003707"/>
    </source>
</evidence>
<dbReference type="RefSeq" id="WP_188613761.1">
    <property type="nucleotide sequence ID" value="NZ_BMJT01000002.1"/>
</dbReference>
<evidence type="ECO:0000313" key="4">
    <source>
        <dbReference type="EMBL" id="GGG16381.1"/>
    </source>
</evidence>
<comment type="similarity">
    <text evidence="1 3">Belongs to the enoyl-CoA hydratase/isomerase family.</text>
</comment>
<sequence>MSQSFSTITKDGAIAIVAINHAPANALSSACIADLRATFKQLGADDTVHAIIVTGEGRFFVAGADIKEFVEAFGNEQAAHEMAKAGQALCDEIEALTKPVIAAINGPALGGGLELALGCHYRIASQKAILGLPELKLGLLPTFGGTQRLTHITSKAKAIELILTSKQLSPEEAQTLGIVQVVTPPEELMSTARATAQSFIENKSMTSISRTIECIMQGTDLSLRDGLALESKRFSELFTTEDAQEGVQAFIEKREAKFNNR</sequence>